<feature type="transmembrane region" description="Helical" evidence="1">
    <location>
        <begin position="399"/>
        <end position="422"/>
    </location>
</feature>
<dbReference type="AlphaFoldDB" id="A0A5D8Q903"/>
<feature type="transmembrane region" description="Helical" evidence="1">
    <location>
        <begin position="231"/>
        <end position="252"/>
    </location>
</feature>
<feature type="transmembrane region" description="Helical" evidence="1">
    <location>
        <begin position="129"/>
        <end position="151"/>
    </location>
</feature>
<evidence type="ECO:0000313" key="3">
    <source>
        <dbReference type="Proteomes" id="UP000322976"/>
    </source>
</evidence>
<feature type="transmembrane region" description="Helical" evidence="1">
    <location>
        <begin position="94"/>
        <end position="117"/>
    </location>
</feature>
<keyword evidence="1" id="KW-1133">Transmembrane helix</keyword>
<feature type="transmembrane region" description="Helical" evidence="1">
    <location>
        <begin position="192"/>
        <end position="210"/>
    </location>
</feature>
<feature type="transmembrane region" description="Helical" evidence="1">
    <location>
        <begin position="272"/>
        <end position="305"/>
    </location>
</feature>
<accession>A0A5D8Q903</accession>
<gene>
    <name evidence="2" type="ORF">FWJ32_11300</name>
</gene>
<evidence type="ECO:0000256" key="1">
    <source>
        <dbReference type="SAM" id="Phobius"/>
    </source>
</evidence>
<sequence length="426" mass="43897">MNIVVIAAIGALAAILAQKGIAVFNDGLRPIMPEYLEGRMTKAELAATSFAMSFGLVIGFGIPVSIGAAILLVHSILLGTDIIGTWSPEGNTGSIIAGVIGAVYGVGLLLGLQWIVTLFKSLPVNIFDAMGAVGTPVVLAFAAFPALAVALQHGISNGIITLSISALVRILIVRFSPFAIGGANISLNPDGMAMLAGMIMLIIYGAQEKATDDTNLATLFTGRVARIKKNVWILAVMGALVAAATAMHLLAGDPISLNLVKETKYSDAALTALARAIGFVPLVGTTAISTGVYGPVGMTFIYAAALFSNNPIIAAVLGFVIIFVEVYLLGGIAGFLDRFPGIRKSADNIRTSMSQLLEIALLVGGINAGNTMMSGLGMFLVIGIYLLNEIAGRPIVRMAIGPVGAIIVGILVNVLAVIGLYIPPAA</sequence>
<feature type="transmembrane region" description="Helical" evidence="1">
    <location>
        <begin position="158"/>
        <end position="180"/>
    </location>
</feature>
<dbReference type="Pfam" id="PF10797">
    <property type="entry name" value="YhfT"/>
    <property type="match status" value="1"/>
</dbReference>
<dbReference type="RefSeq" id="WP_149546061.1">
    <property type="nucleotide sequence ID" value="NZ_VTPS01000020.1"/>
</dbReference>
<feature type="transmembrane region" description="Helical" evidence="1">
    <location>
        <begin position="312"/>
        <end position="336"/>
    </location>
</feature>
<proteinExistence type="predicted"/>
<feature type="transmembrane region" description="Helical" evidence="1">
    <location>
        <begin position="46"/>
        <end position="73"/>
    </location>
</feature>
<protein>
    <submittedName>
        <fullName evidence="2">Uncharacterized protein</fullName>
    </submittedName>
</protein>
<comment type="caution">
    <text evidence="2">The sequence shown here is derived from an EMBL/GenBank/DDBJ whole genome shotgun (WGS) entry which is preliminary data.</text>
</comment>
<organism evidence="2 3">
    <name type="scientific">Calorimonas adulescens</name>
    <dbReference type="NCBI Taxonomy" id="2606906"/>
    <lineage>
        <taxon>Bacteria</taxon>
        <taxon>Bacillati</taxon>
        <taxon>Bacillota</taxon>
        <taxon>Clostridia</taxon>
        <taxon>Thermoanaerobacterales</taxon>
        <taxon>Thermoanaerobacteraceae</taxon>
        <taxon>Calorimonas</taxon>
    </lineage>
</organism>
<reference evidence="2 3" key="1">
    <citation type="submission" date="2019-08" db="EMBL/GenBank/DDBJ databases">
        <title>Calorimonas adulescens gen. nov., sp. nov., an anaerobic thermophilic bacterium from Sakhalin hot spring.</title>
        <authorList>
            <person name="Khomyakova M.A."/>
            <person name="Merkel A.Y."/>
            <person name="Novikov A."/>
            <person name="Bonch-Osmolovskaya E.A."/>
            <person name="Slobodkin A.I."/>
        </authorList>
    </citation>
    <scope>NUCLEOTIDE SEQUENCE [LARGE SCALE GENOMIC DNA]</scope>
    <source>
        <strain evidence="2 3">A05MB</strain>
    </source>
</reference>
<dbReference type="InterPro" id="IPR019733">
    <property type="entry name" value="Uncharacterised_YhfT"/>
</dbReference>
<dbReference type="EMBL" id="VTPS01000020">
    <property type="protein sequence ID" value="TZE80972.1"/>
    <property type="molecule type" value="Genomic_DNA"/>
</dbReference>
<evidence type="ECO:0000313" key="2">
    <source>
        <dbReference type="EMBL" id="TZE80972.1"/>
    </source>
</evidence>
<name>A0A5D8Q903_9THEO</name>
<keyword evidence="1" id="KW-0472">Membrane</keyword>
<feature type="transmembrane region" description="Helical" evidence="1">
    <location>
        <begin position="356"/>
        <end position="387"/>
    </location>
</feature>
<keyword evidence="3" id="KW-1185">Reference proteome</keyword>
<dbReference type="Proteomes" id="UP000322976">
    <property type="component" value="Unassembled WGS sequence"/>
</dbReference>
<keyword evidence="1" id="KW-0812">Transmembrane</keyword>